<evidence type="ECO:0000313" key="4">
    <source>
        <dbReference type="EMBL" id="TFK87904.1"/>
    </source>
</evidence>
<feature type="region of interest" description="Disordered" evidence="1">
    <location>
        <begin position="1"/>
        <end position="85"/>
    </location>
</feature>
<evidence type="ECO:0000313" key="5">
    <source>
        <dbReference type="Proteomes" id="UP000308197"/>
    </source>
</evidence>
<accession>A0A5C3PDT9</accession>
<dbReference type="Pfam" id="PF14033">
    <property type="entry name" value="DUF4246"/>
    <property type="match status" value="1"/>
</dbReference>
<dbReference type="InterPro" id="IPR049207">
    <property type="entry name" value="DUF4246_N"/>
</dbReference>
<dbReference type="Proteomes" id="UP000308197">
    <property type="component" value="Unassembled WGS sequence"/>
</dbReference>
<keyword evidence="5" id="KW-1185">Reference proteome</keyword>
<feature type="compositionally biased region" description="Basic and acidic residues" evidence="1">
    <location>
        <begin position="1"/>
        <end position="18"/>
    </location>
</feature>
<dbReference type="AlphaFoldDB" id="A0A5C3PDT9"/>
<dbReference type="PANTHER" id="PTHR33119:SF1">
    <property type="entry name" value="FE2OG DIOXYGENASE DOMAIN-CONTAINING PROTEIN"/>
    <property type="match status" value="1"/>
</dbReference>
<dbReference type="InParanoid" id="A0A5C3PDT9"/>
<organism evidence="4 5">
    <name type="scientific">Polyporus arcularius HHB13444</name>
    <dbReference type="NCBI Taxonomy" id="1314778"/>
    <lineage>
        <taxon>Eukaryota</taxon>
        <taxon>Fungi</taxon>
        <taxon>Dikarya</taxon>
        <taxon>Basidiomycota</taxon>
        <taxon>Agaricomycotina</taxon>
        <taxon>Agaricomycetes</taxon>
        <taxon>Polyporales</taxon>
        <taxon>Polyporaceae</taxon>
        <taxon>Polyporus</taxon>
    </lineage>
</organism>
<sequence>MVRTKDTDSESDIEVHGDTDDDISAVDEDSDEDIQDSDEDPASINGDITDGEEEAAGVNDAEQAHQEVPEDSDDEEDYRPRGFPSQFDFISRHPFTLVELRMRLFSGKIRSKPNWWEKVYDSSLVAKWREEMVEQDRALVEKLWVGKERYKLGRGKRMKKWPRNPISKAQLDYIFEQLKYEAAQRDPETGIFATAIGGVYSSRSLIPSGLKSELLQGVALLENIPDEEKDWHPGSNKQVLDLVHPSLYCLRIGESRFRADATDEDSLEILTLEAYENRRPDAINLNRSWNSSRRWIMSRKYQWLPTDFTVSPSGDVKPLGYINNLHPTRHAALYQPIASILGRFIPLFERVLSDVLSREPPRAIKVNPYKWYSHEPEAPDWRDSKAYKAWERKHHWPRIPQPAPFTPPDTTTRVQYPLKGRKVQVIVKLANIVLTPENPRYAGGAWHVEGMANENIVATGLYYYACENITESRLDFRVTVGTADGSGMRYQQDDHRGFVVAYGFGRDDHQNQELGHIVAEEDKCVAFPNIYQHHVDAFELADPTKPGHRKILCFFLVDPDLEILSTTDVPPQQEDWLTEEIEQLPRMKDLPPELYGIIMDYVKPTVISREQAEKHRAKLMKERSAFVMKHNERVYQTSFSMCEH</sequence>
<dbReference type="InterPro" id="IPR049192">
    <property type="entry name" value="DUF4246_C"/>
</dbReference>
<evidence type="ECO:0000256" key="1">
    <source>
        <dbReference type="SAM" id="MobiDB-lite"/>
    </source>
</evidence>
<protein>
    <submittedName>
        <fullName evidence="4">Uncharacterized protein</fullName>
    </submittedName>
</protein>
<evidence type="ECO:0000259" key="2">
    <source>
        <dbReference type="Pfam" id="PF14033"/>
    </source>
</evidence>
<dbReference type="InterPro" id="IPR025340">
    <property type="entry name" value="DUF4246"/>
</dbReference>
<feature type="domain" description="DUF4246" evidence="2">
    <location>
        <begin position="169"/>
        <end position="579"/>
    </location>
</feature>
<dbReference type="STRING" id="1314778.A0A5C3PDT9"/>
<reference evidence="4 5" key="1">
    <citation type="journal article" date="2019" name="Nat. Ecol. Evol.">
        <title>Megaphylogeny resolves global patterns of mushroom evolution.</title>
        <authorList>
            <person name="Varga T."/>
            <person name="Krizsan K."/>
            <person name="Foldi C."/>
            <person name="Dima B."/>
            <person name="Sanchez-Garcia M."/>
            <person name="Sanchez-Ramirez S."/>
            <person name="Szollosi G.J."/>
            <person name="Szarkandi J.G."/>
            <person name="Papp V."/>
            <person name="Albert L."/>
            <person name="Andreopoulos W."/>
            <person name="Angelini C."/>
            <person name="Antonin V."/>
            <person name="Barry K.W."/>
            <person name="Bougher N.L."/>
            <person name="Buchanan P."/>
            <person name="Buyck B."/>
            <person name="Bense V."/>
            <person name="Catcheside P."/>
            <person name="Chovatia M."/>
            <person name="Cooper J."/>
            <person name="Damon W."/>
            <person name="Desjardin D."/>
            <person name="Finy P."/>
            <person name="Geml J."/>
            <person name="Haridas S."/>
            <person name="Hughes K."/>
            <person name="Justo A."/>
            <person name="Karasinski D."/>
            <person name="Kautmanova I."/>
            <person name="Kiss B."/>
            <person name="Kocsube S."/>
            <person name="Kotiranta H."/>
            <person name="LaButti K.M."/>
            <person name="Lechner B.E."/>
            <person name="Liimatainen K."/>
            <person name="Lipzen A."/>
            <person name="Lukacs Z."/>
            <person name="Mihaltcheva S."/>
            <person name="Morgado L.N."/>
            <person name="Niskanen T."/>
            <person name="Noordeloos M.E."/>
            <person name="Ohm R.A."/>
            <person name="Ortiz-Santana B."/>
            <person name="Ovrebo C."/>
            <person name="Racz N."/>
            <person name="Riley R."/>
            <person name="Savchenko A."/>
            <person name="Shiryaev A."/>
            <person name="Soop K."/>
            <person name="Spirin V."/>
            <person name="Szebenyi C."/>
            <person name="Tomsovsky M."/>
            <person name="Tulloss R.E."/>
            <person name="Uehling J."/>
            <person name="Grigoriev I.V."/>
            <person name="Vagvolgyi C."/>
            <person name="Papp T."/>
            <person name="Martin F.M."/>
            <person name="Miettinen O."/>
            <person name="Hibbett D.S."/>
            <person name="Nagy L.G."/>
        </authorList>
    </citation>
    <scope>NUCLEOTIDE SEQUENCE [LARGE SCALE GENOMIC DNA]</scope>
    <source>
        <strain evidence="4 5">HHB13444</strain>
    </source>
</reference>
<name>A0A5C3PDT9_9APHY</name>
<gene>
    <name evidence="4" type="ORF">K466DRAFT_662709</name>
</gene>
<feature type="compositionally biased region" description="Acidic residues" evidence="1">
    <location>
        <begin position="19"/>
        <end position="41"/>
    </location>
</feature>
<dbReference type="EMBL" id="ML211134">
    <property type="protein sequence ID" value="TFK87904.1"/>
    <property type="molecule type" value="Genomic_DNA"/>
</dbReference>
<evidence type="ECO:0000259" key="3">
    <source>
        <dbReference type="Pfam" id="PF21666"/>
    </source>
</evidence>
<dbReference type="PANTHER" id="PTHR33119">
    <property type="entry name" value="IFI3P"/>
    <property type="match status" value="1"/>
</dbReference>
<proteinExistence type="predicted"/>
<feature type="domain" description="DUF4246" evidence="3">
    <location>
        <begin position="75"/>
        <end position="131"/>
    </location>
</feature>
<dbReference type="Pfam" id="PF21666">
    <property type="entry name" value="DUF4246_N"/>
    <property type="match status" value="1"/>
</dbReference>